<evidence type="ECO:0000256" key="1">
    <source>
        <dbReference type="SAM" id="MobiDB-lite"/>
    </source>
</evidence>
<dbReference type="Gene3D" id="3.40.50.300">
    <property type="entry name" value="P-loop containing nucleotide triphosphate hydrolases"/>
    <property type="match status" value="1"/>
</dbReference>
<dbReference type="PANTHER" id="PTHR40072:SF1">
    <property type="entry name" value="MOLYBDOPTERIN-GUANINE DINUCLEOTIDE BIOSYNTHESIS ADAPTER PROTEIN"/>
    <property type="match status" value="1"/>
</dbReference>
<sequence length="62" mass="6733">MQAVLGICGYSGSGKTTLLEALLPLLGRRGLRVSVIKHSHHDVELDTPGKDSFRHRRAGPAR</sequence>
<dbReference type="AlphaFoldDB" id="A0A3S4LL10"/>
<dbReference type="Proteomes" id="UP000275777">
    <property type="component" value="Chromosome"/>
</dbReference>
<dbReference type="EMBL" id="LR134182">
    <property type="protein sequence ID" value="VEB43226.1"/>
    <property type="molecule type" value="Genomic_DNA"/>
</dbReference>
<name>A0A3S4LL10_CHRVL</name>
<evidence type="ECO:0000259" key="2">
    <source>
        <dbReference type="Pfam" id="PF03205"/>
    </source>
</evidence>
<feature type="region of interest" description="Disordered" evidence="1">
    <location>
        <begin position="43"/>
        <end position="62"/>
    </location>
</feature>
<dbReference type="GO" id="GO:0006777">
    <property type="term" value="P:Mo-molybdopterin cofactor biosynthetic process"/>
    <property type="evidence" value="ECO:0007669"/>
    <property type="project" value="InterPro"/>
</dbReference>
<evidence type="ECO:0000313" key="4">
    <source>
        <dbReference type="Proteomes" id="UP000275777"/>
    </source>
</evidence>
<gene>
    <name evidence="3" type="primary">mobB_2</name>
    <name evidence="3" type="ORF">NCTC9695_03680</name>
</gene>
<protein>
    <submittedName>
        <fullName evidence="3">Molybdopterin-guanine dinucleotide biosynthesis protein B</fullName>
    </submittedName>
</protein>
<organism evidence="3 4">
    <name type="scientific">Chromobacterium violaceum</name>
    <dbReference type="NCBI Taxonomy" id="536"/>
    <lineage>
        <taxon>Bacteria</taxon>
        <taxon>Pseudomonadati</taxon>
        <taxon>Pseudomonadota</taxon>
        <taxon>Betaproteobacteria</taxon>
        <taxon>Neisseriales</taxon>
        <taxon>Chromobacteriaceae</taxon>
        <taxon>Chromobacterium</taxon>
    </lineage>
</organism>
<dbReference type="PANTHER" id="PTHR40072">
    <property type="entry name" value="MOLYBDOPTERIN-GUANINE DINUCLEOTIDE BIOSYNTHESIS ADAPTER PROTEIN-RELATED"/>
    <property type="match status" value="1"/>
</dbReference>
<accession>A0A3S4LL10</accession>
<dbReference type="GO" id="GO:0005525">
    <property type="term" value="F:GTP binding"/>
    <property type="evidence" value="ECO:0007669"/>
    <property type="project" value="InterPro"/>
</dbReference>
<dbReference type="SUPFAM" id="SSF52540">
    <property type="entry name" value="P-loop containing nucleoside triphosphate hydrolases"/>
    <property type="match status" value="1"/>
</dbReference>
<feature type="domain" description="Molybdopterin-guanine dinucleotide biosynthesis protein B (MobB)" evidence="2">
    <location>
        <begin position="4"/>
        <end position="60"/>
    </location>
</feature>
<dbReference type="NCBIfam" id="TIGR00176">
    <property type="entry name" value="mobB"/>
    <property type="match status" value="1"/>
</dbReference>
<dbReference type="InterPro" id="IPR004435">
    <property type="entry name" value="MobB_dom"/>
</dbReference>
<dbReference type="Pfam" id="PF03205">
    <property type="entry name" value="MobB"/>
    <property type="match status" value="1"/>
</dbReference>
<feature type="compositionally biased region" description="Basic and acidic residues" evidence="1">
    <location>
        <begin position="43"/>
        <end position="52"/>
    </location>
</feature>
<reference evidence="3 4" key="1">
    <citation type="submission" date="2018-12" db="EMBL/GenBank/DDBJ databases">
        <authorList>
            <consortium name="Pathogen Informatics"/>
        </authorList>
    </citation>
    <scope>NUCLEOTIDE SEQUENCE [LARGE SCALE GENOMIC DNA]</scope>
    <source>
        <strain evidence="3 4">NCTC9695</strain>
    </source>
</reference>
<dbReference type="InterPro" id="IPR052539">
    <property type="entry name" value="MGD_biosynthesis_adapter"/>
</dbReference>
<dbReference type="InterPro" id="IPR027417">
    <property type="entry name" value="P-loop_NTPase"/>
</dbReference>
<evidence type="ECO:0000313" key="3">
    <source>
        <dbReference type="EMBL" id="VEB43226.1"/>
    </source>
</evidence>
<feature type="compositionally biased region" description="Basic residues" evidence="1">
    <location>
        <begin position="53"/>
        <end position="62"/>
    </location>
</feature>
<proteinExistence type="predicted"/>